<dbReference type="EMBL" id="MK072138">
    <property type="protein sequence ID" value="AYV79256.1"/>
    <property type="molecule type" value="Genomic_DNA"/>
</dbReference>
<name>A0A3G4ZWI4_9VIRU</name>
<evidence type="ECO:0000313" key="1">
    <source>
        <dbReference type="EMBL" id="AYV79256.1"/>
    </source>
</evidence>
<sequence>MGACFGIISGSPIEDSTYMTLTDTPYIDDFDMPLYIPNITDDLLDNTDKFDIYDESSEPSEPN</sequence>
<accession>A0A3G4ZWI4</accession>
<organism evidence="1">
    <name type="scientific">Faunusvirus sp</name>
    <dbReference type="NCBI Taxonomy" id="2487766"/>
    <lineage>
        <taxon>Viruses</taxon>
        <taxon>Varidnaviria</taxon>
        <taxon>Bamfordvirae</taxon>
        <taxon>Nucleocytoviricota</taxon>
        <taxon>Megaviricetes</taxon>
        <taxon>Imitervirales</taxon>
        <taxon>Mimiviridae</taxon>
    </lineage>
</organism>
<proteinExistence type="predicted"/>
<reference evidence="1" key="1">
    <citation type="submission" date="2018-10" db="EMBL/GenBank/DDBJ databases">
        <title>Hidden diversity of soil giant viruses.</title>
        <authorList>
            <person name="Schulz F."/>
            <person name="Alteio L."/>
            <person name="Goudeau D."/>
            <person name="Ryan E.M."/>
            <person name="Malmstrom R.R."/>
            <person name="Blanchard J."/>
            <person name="Woyke T."/>
        </authorList>
    </citation>
    <scope>NUCLEOTIDE SEQUENCE</scope>
    <source>
        <strain evidence="1">FNV1</strain>
    </source>
</reference>
<gene>
    <name evidence="1" type="ORF">Faunusvirus7_4</name>
</gene>
<protein>
    <submittedName>
        <fullName evidence="1">Uncharacterized protein</fullName>
    </submittedName>
</protein>